<dbReference type="RefSeq" id="WP_039714004.1">
    <property type="nucleotide sequence ID" value="NZ_JTJC03000006.1"/>
</dbReference>
<dbReference type="EMBL" id="JTJC03000006">
    <property type="protein sequence ID" value="NHC36983.1"/>
    <property type="molecule type" value="Genomic_DNA"/>
</dbReference>
<evidence type="ECO:0000256" key="3">
    <source>
        <dbReference type="ARBA" id="ARBA00022475"/>
    </source>
</evidence>
<evidence type="ECO:0000313" key="10">
    <source>
        <dbReference type="Proteomes" id="UP000031532"/>
    </source>
</evidence>
<feature type="transmembrane region" description="Helical" evidence="7">
    <location>
        <begin position="37"/>
        <end position="61"/>
    </location>
</feature>
<protein>
    <submittedName>
        <fullName evidence="9">DMT family transporter</fullName>
    </submittedName>
</protein>
<proteinExistence type="inferred from homology"/>
<feature type="transmembrane region" description="Helical" evidence="7">
    <location>
        <begin position="250"/>
        <end position="272"/>
    </location>
</feature>
<comment type="subcellular location">
    <subcellularLocation>
        <location evidence="1">Cell membrane</location>
        <topology evidence="1">Multi-pass membrane protein</topology>
    </subcellularLocation>
</comment>
<evidence type="ECO:0000313" key="9">
    <source>
        <dbReference type="EMBL" id="NHC36983.1"/>
    </source>
</evidence>
<feature type="transmembrane region" description="Helical" evidence="7">
    <location>
        <begin position="157"/>
        <end position="179"/>
    </location>
</feature>
<dbReference type="OrthoDB" id="572293at2"/>
<keyword evidence="6 7" id="KW-0472">Membrane</keyword>
<feature type="transmembrane region" description="Helical" evidence="7">
    <location>
        <begin position="73"/>
        <end position="94"/>
    </location>
</feature>
<keyword evidence="4 7" id="KW-0812">Transmembrane</keyword>
<gene>
    <name evidence="9" type="ORF">QH73_0020480</name>
</gene>
<feature type="domain" description="EamA" evidence="8">
    <location>
        <begin position="157"/>
        <end position="294"/>
    </location>
</feature>
<evidence type="ECO:0000256" key="1">
    <source>
        <dbReference type="ARBA" id="ARBA00004651"/>
    </source>
</evidence>
<feature type="transmembrane region" description="Helical" evidence="7">
    <location>
        <begin position="12"/>
        <end position="31"/>
    </location>
</feature>
<evidence type="ECO:0000256" key="2">
    <source>
        <dbReference type="ARBA" id="ARBA00007362"/>
    </source>
</evidence>
<evidence type="ECO:0000256" key="4">
    <source>
        <dbReference type="ARBA" id="ARBA00022692"/>
    </source>
</evidence>
<organism evidence="9 10">
    <name type="scientific">Scytonema millei VB511283</name>
    <dbReference type="NCBI Taxonomy" id="1245923"/>
    <lineage>
        <taxon>Bacteria</taxon>
        <taxon>Bacillati</taxon>
        <taxon>Cyanobacteriota</taxon>
        <taxon>Cyanophyceae</taxon>
        <taxon>Nostocales</taxon>
        <taxon>Scytonemataceae</taxon>
        <taxon>Scytonema</taxon>
    </lineage>
</organism>
<evidence type="ECO:0000256" key="6">
    <source>
        <dbReference type="ARBA" id="ARBA00023136"/>
    </source>
</evidence>
<feature type="transmembrane region" description="Helical" evidence="7">
    <location>
        <begin position="278"/>
        <end position="298"/>
    </location>
</feature>
<dbReference type="Proteomes" id="UP000031532">
    <property type="component" value="Unassembled WGS sequence"/>
</dbReference>
<comment type="caution">
    <text evidence="9">The sequence shown here is derived from an EMBL/GenBank/DDBJ whole genome shotgun (WGS) entry which is preliminary data.</text>
</comment>
<evidence type="ECO:0000256" key="5">
    <source>
        <dbReference type="ARBA" id="ARBA00022989"/>
    </source>
</evidence>
<dbReference type="PANTHER" id="PTHR42920">
    <property type="entry name" value="OS03G0707200 PROTEIN-RELATED"/>
    <property type="match status" value="1"/>
</dbReference>
<evidence type="ECO:0000256" key="7">
    <source>
        <dbReference type="SAM" id="Phobius"/>
    </source>
</evidence>
<keyword evidence="5 7" id="KW-1133">Transmembrane helix</keyword>
<feature type="transmembrane region" description="Helical" evidence="7">
    <location>
        <begin position="191"/>
        <end position="210"/>
    </location>
</feature>
<sequence>MTQPKLNGQGLMAALCAAATWGMVGVFVRWLPGWSAFAVLAGRFLVATVAMLPILFLAPSVRHDLTRSLRTPPIWWLSLPAIGGYVLGTTAFQIAPVGEVTLLFTTSPLFIIAYKYVVRLDVKRSEGFGMLLAMAGVSVIMLPQLSSDRAVSWETLAGYLLALGAAGSIALYTLWFNAFAKQNIAPKPINVVFLTCLLGSILSFLCAVFFQASIEIEIDRQVVLVLLGLGILSTALPFLCYTVAAQRLPVLLTTAILLLEPMFAVLFASVALQEIPSLWFGVGSVLVFWGLLSIAGFASRW</sequence>
<reference evidence="9 10" key="1">
    <citation type="journal article" date="2015" name="Genome Announc.">
        <title>Draft Genome Sequence of the Terrestrial Cyanobacterium Scytonema millei VB511283, Isolated from Eastern India.</title>
        <authorList>
            <person name="Sen D."/>
            <person name="Chandrababunaidu M.M."/>
            <person name="Singh D."/>
            <person name="Sanghi N."/>
            <person name="Ghorai A."/>
            <person name="Mishra G.P."/>
            <person name="Madduluri M."/>
            <person name="Adhikary S.P."/>
            <person name="Tripathy S."/>
        </authorList>
    </citation>
    <scope>NUCLEOTIDE SEQUENCE [LARGE SCALE GENOMIC DNA]</scope>
    <source>
        <strain evidence="9 10">VB511283</strain>
    </source>
</reference>
<comment type="similarity">
    <text evidence="2">Belongs to the EamA transporter family.</text>
</comment>
<feature type="domain" description="EamA" evidence="8">
    <location>
        <begin position="10"/>
        <end position="141"/>
    </location>
</feature>
<feature type="transmembrane region" description="Helical" evidence="7">
    <location>
        <begin position="222"/>
        <end position="243"/>
    </location>
</feature>
<keyword evidence="3" id="KW-1003">Cell membrane</keyword>
<dbReference type="InterPro" id="IPR037185">
    <property type="entry name" value="EmrE-like"/>
</dbReference>
<dbReference type="AlphaFoldDB" id="A0A9X5E8Q0"/>
<accession>A0A9X5E8Q0</accession>
<feature type="transmembrane region" description="Helical" evidence="7">
    <location>
        <begin position="100"/>
        <end position="118"/>
    </location>
</feature>
<dbReference type="InterPro" id="IPR000620">
    <property type="entry name" value="EamA_dom"/>
</dbReference>
<dbReference type="InterPro" id="IPR051258">
    <property type="entry name" value="Diverse_Substrate_Transporter"/>
</dbReference>
<keyword evidence="10" id="KW-1185">Reference proteome</keyword>
<dbReference type="GO" id="GO:0005886">
    <property type="term" value="C:plasma membrane"/>
    <property type="evidence" value="ECO:0007669"/>
    <property type="project" value="UniProtKB-SubCell"/>
</dbReference>
<dbReference type="Pfam" id="PF00892">
    <property type="entry name" value="EamA"/>
    <property type="match status" value="2"/>
</dbReference>
<feature type="transmembrane region" description="Helical" evidence="7">
    <location>
        <begin position="127"/>
        <end position="145"/>
    </location>
</feature>
<name>A0A9X5E8Q0_9CYAN</name>
<dbReference type="SUPFAM" id="SSF103481">
    <property type="entry name" value="Multidrug resistance efflux transporter EmrE"/>
    <property type="match status" value="2"/>
</dbReference>
<evidence type="ECO:0000259" key="8">
    <source>
        <dbReference type="Pfam" id="PF00892"/>
    </source>
</evidence>
<dbReference type="PANTHER" id="PTHR42920:SF5">
    <property type="entry name" value="EAMA DOMAIN-CONTAINING PROTEIN"/>
    <property type="match status" value="1"/>
</dbReference>